<gene>
    <name evidence="3" type="ORF">BDN71DRAFT_11990</name>
</gene>
<comment type="caution">
    <text evidence="3">The sequence shown here is derived from an EMBL/GenBank/DDBJ whole genome shotgun (WGS) entry which is preliminary data.</text>
</comment>
<dbReference type="AlphaFoldDB" id="A0A9P6AA67"/>
<dbReference type="SUPFAM" id="SSF54768">
    <property type="entry name" value="dsRNA-binding domain-like"/>
    <property type="match status" value="1"/>
</dbReference>
<dbReference type="Gene3D" id="3.30.160.20">
    <property type="match status" value="1"/>
</dbReference>
<keyword evidence="1" id="KW-0694">RNA-binding</keyword>
<evidence type="ECO:0000256" key="1">
    <source>
        <dbReference type="PROSITE-ProRule" id="PRU00266"/>
    </source>
</evidence>
<reference evidence="3" key="1">
    <citation type="submission" date="2020-11" db="EMBL/GenBank/DDBJ databases">
        <authorList>
            <consortium name="DOE Joint Genome Institute"/>
            <person name="Ahrendt S."/>
            <person name="Riley R."/>
            <person name="Andreopoulos W."/>
            <person name="Labutti K."/>
            <person name="Pangilinan J."/>
            <person name="Ruiz-Duenas F.J."/>
            <person name="Barrasa J.M."/>
            <person name="Sanchez-Garcia M."/>
            <person name="Camarero S."/>
            <person name="Miyauchi S."/>
            <person name="Serrano A."/>
            <person name="Linde D."/>
            <person name="Babiker R."/>
            <person name="Drula E."/>
            <person name="Ayuso-Fernandez I."/>
            <person name="Pacheco R."/>
            <person name="Padilla G."/>
            <person name="Ferreira P."/>
            <person name="Barriuso J."/>
            <person name="Kellner H."/>
            <person name="Castanera R."/>
            <person name="Alfaro M."/>
            <person name="Ramirez L."/>
            <person name="Pisabarro A.G."/>
            <person name="Kuo A."/>
            <person name="Tritt A."/>
            <person name="Lipzen A."/>
            <person name="He G."/>
            <person name="Yan M."/>
            <person name="Ng V."/>
            <person name="Cullen D."/>
            <person name="Martin F."/>
            <person name="Rosso M.-N."/>
            <person name="Henrissat B."/>
            <person name="Hibbett D."/>
            <person name="Martinez A.T."/>
            <person name="Grigoriev I.V."/>
        </authorList>
    </citation>
    <scope>NUCLEOTIDE SEQUENCE</scope>
    <source>
        <strain evidence="3">ATCC 90797</strain>
    </source>
</reference>
<dbReference type="GO" id="GO:0003723">
    <property type="term" value="F:RNA binding"/>
    <property type="evidence" value="ECO:0007669"/>
    <property type="project" value="UniProtKB-UniRule"/>
</dbReference>
<evidence type="ECO:0000313" key="4">
    <source>
        <dbReference type="Proteomes" id="UP000807025"/>
    </source>
</evidence>
<sequence length="115" mass="12653">MGRHSVPSHLIFQYAYWIEMLSHSSHQSSHPLQHQPIMSANGRNVTALNNYLQGHGGTTRAAYNESQAGAQNAPTWTIVCKIDQQPRGAGTHSSKSVAKDEASKRALEWLMANEA</sequence>
<dbReference type="Proteomes" id="UP000807025">
    <property type="component" value="Unassembled WGS sequence"/>
</dbReference>
<dbReference type="InterPro" id="IPR014720">
    <property type="entry name" value="dsRBD_dom"/>
</dbReference>
<proteinExistence type="predicted"/>
<evidence type="ECO:0000313" key="3">
    <source>
        <dbReference type="EMBL" id="KAF9502166.1"/>
    </source>
</evidence>
<accession>A0A9P6AA67</accession>
<organism evidence="3 4">
    <name type="scientific">Pleurotus eryngii</name>
    <name type="common">Boletus of the steppes</name>
    <dbReference type="NCBI Taxonomy" id="5323"/>
    <lineage>
        <taxon>Eukaryota</taxon>
        <taxon>Fungi</taxon>
        <taxon>Dikarya</taxon>
        <taxon>Basidiomycota</taxon>
        <taxon>Agaricomycotina</taxon>
        <taxon>Agaricomycetes</taxon>
        <taxon>Agaricomycetidae</taxon>
        <taxon>Agaricales</taxon>
        <taxon>Pleurotineae</taxon>
        <taxon>Pleurotaceae</taxon>
        <taxon>Pleurotus</taxon>
    </lineage>
</organism>
<dbReference type="PROSITE" id="PS50137">
    <property type="entry name" value="DS_RBD"/>
    <property type="match status" value="1"/>
</dbReference>
<dbReference type="Pfam" id="PF00035">
    <property type="entry name" value="dsrm"/>
    <property type="match status" value="1"/>
</dbReference>
<feature type="domain" description="DRBM" evidence="2">
    <location>
        <begin position="43"/>
        <end position="112"/>
    </location>
</feature>
<dbReference type="OrthoDB" id="3246846at2759"/>
<name>A0A9P6AA67_PLEER</name>
<evidence type="ECO:0000259" key="2">
    <source>
        <dbReference type="PROSITE" id="PS50137"/>
    </source>
</evidence>
<dbReference type="EMBL" id="MU154521">
    <property type="protein sequence ID" value="KAF9502166.1"/>
    <property type="molecule type" value="Genomic_DNA"/>
</dbReference>
<protein>
    <recommendedName>
        <fullName evidence="2">DRBM domain-containing protein</fullName>
    </recommendedName>
</protein>
<keyword evidence="4" id="KW-1185">Reference proteome</keyword>